<reference evidence="2 3" key="1">
    <citation type="submission" date="2021-03" db="EMBL/GenBank/DDBJ databases">
        <title>novel species isolated from a fishpond in China.</title>
        <authorList>
            <person name="Lu H."/>
            <person name="Cai Z."/>
        </authorList>
    </citation>
    <scope>NUCLEOTIDE SEQUENCE [LARGE SCALE GENOMIC DNA]</scope>
    <source>
        <strain evidence="2 3">JCM 31546</strain>
    </source>
</reference>
<proteinExistence type="predicted"/>
<keyword evidence="3" id="KW-1185">Reference proteome</keyword>
<feature type="transmembrane region" description="Helical" evidence="1">
    <location>
        <begin position="98"/>
        <end position="114"/>
    </location>
</feature>
<feature type="transmembrane region" description="Helical" evidence="1">
    <location>
        <begin position="47"/>
        <end position="70"/>
    </location>
</feature>
<feature type="transmembrane region" description="Helical" evidence="1">
    <location>
        <begin position="16"/>
        <end position="35"/>
    </location>
</feature>
<keyword evidence="1" id="KW-0472">Membrane</keyword>
<evidence type="ECO:0000313" key="2">
    <source>
        <dbReference type="EMBL" id="MBN7799593.1"/>
    </source>
</evidence>
<evidence type="ECO:0000256" key="1">
    <source>
        <dbReference type="SAM" id="Phobius"/>
    </source>
</evidence>
<sequence>MELQQIRQIYRSTERLTVLLLVLALPVFGLVYLYQTSGTLDWNLPELPAFGLWILVGVSSAILIAQYVVFHNKIKLTFAESALVGKVKIYCDATKNRFLYLFGVSILTSIGLLLTQNPLFTLIFAVTMVFFSLAKPSPDRMARLMKLKKEDRELIREASRPE</sequence>
<dbReference type="EMBL" id="JAFKCW010000001">
    <property type="protein sequence ID" value="MBN7799593.1"/>
    <property type="molecule type" value="Genomic_DNA"/>
</dbReference>
<dbReference type="Proteomes" id="UP000664698">
    <property type="component" value="Unassembled WGS sequence"/>
</dbReference>
<dbReference type="RefSeq" id="WP_206567582.1">
    <property type="nucleotide sequence ID" value="NZ_JAFKCW010000001.1"/>
</dbReference>
<keyword evidence="1" id="KW-1133">Transmembrane helix</keyword>
<organism evidence="2 3">
    <name type="scientific">Algoriphagus aestuariicola</name>
    <dbReference type="NCBI Taxonomy" id="1852016"/>
    <lineage>
        <taxon>Bacteria</taxon>
        <taxon>Pseudomonadati</taxon>
        <taxon>Bacteroidota</taxon>
        <taxon>Cytophagia</taxon>
        <taxon>Cytophagales</taxon>
        <taxon>Cyclobacteriaceae</taxon>
        <taxon>Algoriphagus</taxon>
    </lineage>
</organism>
<comment type="caution">
    <text evidence="2">The sequence shown here is derived from an EMBL/GenBank/DDBJ whole genome shotgun (WGS) entry which is preliminary data.</text>
</comment>
<feature type="transmembrane region" description="Helical" evidence="1">
    <location>
        <begin position="120"/>
        <end position="138"/>
    </location>
</feature>
<accession>A0ABS3BJX2</accession>
<keyword evidence="1" id="KW-0812">Transmembrane</keyword>
<evidence type="ECO:0008006" key="4">
    <source>
        <dbReference type="Google" id="ProtNLM"/>
    </source>
</evidence>
<gene>
    <name evidence="2" type="ORF">J0A67_01910</name>
</gene>
<name>A0ABS3BJX2_9BACT</name>
<evidence type="ECO:0000313" key="3">
    <source>
        <dbReference type="Proteomes" id="UP000664698"/>
    </source>
</evidence>
<protein>
    <recommendedName>
        <fullName evidence="4">MFS transporter</fullName>
    </recommendedName>
</protein>